<dbReference type="InterPro" id="IPR036396">
    <property type="entry name" value="Cyt_P450_sf"/>
</dbReference>
<dbReference type="STRING" id="3818.A0A444ZK91"/>
<comment type="caution">
    <text evidence="10">The sequence shown here is derived from an EMBL/GenBank/DDBJ whole genome shotgun (WGS) entry which is preliminary data.</text>
</comment>
<dbReference type="GO" id="GO:0020037">
    <property type="term" value="F:heme binding"/>
    <property type="evidence" value="ECO:0007669"/>
    <property type="project" value="InterPro"/>
</dbReference>
<dbReference type="SMR" id="A0A444ZK91"/>
<dbReference type="GO" id="GO:0016132">
    <property type="term" value="P:brassinosteroid biosynthetic process"/>
    <property type="evidence" value="ECO:0007669"/>
    <property type="project" value="TreeGrafter"/>
</dbReference>
<feature type="binding site" description="axial binding residue" evidence="7">
    <location>
        <position position="425"/>
    </location>
    <ligand>
        <name>heme</name>
        <dbReference type="ChEBI" id="CHEBI:30413"/>
    </ligand>
    <ligandPart>
        <name>Fe</name>
        <dbReference type="ChEBI" id="CHEBI:18248"/>
    </ligandPart>
</feature>
<dbReference type="PANTHER" id="PTHR24286:SF305">
    <property type="entry name" value="CYTOCHROME P450 708A2"/>
    <property type="match status" value="1"/>
</dbReference>
<evidence type="ECO:0000256" key="9">
    <source>
        <dbReference type="SAM" id="Phobius"/>
    </source>
</evidence>
<keyword evidence="6 7" id="KW-0408">Iron</keyword>
<keyword evidence="3 9" id="KW-0812">Transmembrane</keyword>
<dbReference type="GO" id="GO:0010268">
    <property type="term" value="P:brassinosteroid homeostasis"/>
    <property type="evidence" value="ECO:0007669"/>
    <property type="project" value="TreeGrafter"/>
</dbReference>
<keyword evidence="9" id="KW-0472">Membrane</keyword>
<proteinExistence type="inferred from homology"/>
<dbReference type="EMBL" id="SDMP01000014">
    <property type="protein sequence ID" value="RYR14584.1"/>
    <property type="molecule type" value="Genomic_DNA"/>
</dbReference>
<evidence type="ECO:0000256" key="4">
    <source>
        <dbReference type="ARBA" id="ARBA00022723"/>
    </source>
</evidence>
<evidence type="ECO:0000256" key="6">
    <source>
        <dbReference type="ARBA" id="ARBA00023004"/>
    </source>
</evidence>
<dbReference type="InterPro" id="IPR017972">
    <property type="entry name" value="Cyt_P450_CS"/>
</dbReference>
<dbReference type="InterPro" id="IPR002401">
    <property type="entry name" value="Cyt_P450_E_grp-I"/>
</dbReference>
<dbReference type="GO" id="GO:0005506">
    <property type="term" value="F:iron ion binding"/>
    <property type="evidence" value="ECO:0007669"/>
    <property type="project" value="InterPro"/>
</dbReference>
<name>A0A444ZK91_ARAHY</name>
<evidence type="ECO:0000313" key="10">
    <source>
        <dbReference type="EMBL" id="RYR14584.1"/>
    </source>
</evidence>
<keyword evidence="8" id="KW-0503">Monooxygenase</keyword>
<dbReference type="SUPFAM" id="SSF48264">
    <property type="entry name" value="Cytochrome P450"/>
    <property type="match status" value="1"/>
</dbReference>
<dbReference type="PROSITE" id="PS00086">
    <property type="entry name" value="CYTOCHROME_P450"/>
    <property type="match status" value="1"/>
</dbReference>
<dbReference type="AlphaFoldDB" id="A0A444ZK91"/>
<accession>A0A444ZK91</accession>
<dbReference type="GO" id="GO:0016125">
    <property type="term" value="P:sterol metabolic process"/>
    <property type="evidence" value="ECO:0007669"/>
    <property type="project" value="TreeGrafter"/>
</dbReference>
<evidence type="ECO:0000256" key="3">
    <source>
        <dbReference type="ARBA" id="ARBA00022692"/>
    </source>
</evidence>
<comment type="cofactor">
    <cofactor evidence="7">
        <name>heme</name>
        <dbReference type="ChEBI" id="CHEBI:30413"/>
    </cofactor>
</comment>
<keyword evidence="5 9" id="KW-1133">Transmembrane helix</keyword>
<dbReference type="InterPro" id="IPR001128">
    <property type="entry name" value="Cyt_P450"/>
</dbReference>
<dbReference type="OrthoDB" id="1372046at2759"/>
<evidence type="ECO:0000313" key="11">
    <source>
        <dbReference type="Proteomes" id="UP000289738"/>
    </source>
</evidence>
<dbReference type="GO" id="GO:0016020">
    <property type="term" value="C:membrane"/>
    <property type="evidence" value="ECO:0007669"/>
    <property type="project" value="UniProtKB-SubCell"/>
</dbReference>
<dbReference type="Proteomes" id="UP000289738">
    <property type="component" value="Chromosome B04"/>
</dbReference>
<protein>
    <recommendedName>
        <fullName evidence="12">Cytochrome P450</fullName>
    </recommendedName>
</protein>
<evidence type="ECO:0000256" key="5">
    <source>
        <dbReference type="ARBA" id="ARBA00022989"/>
    </source>
</evidence>
<keyword evidence="7 8" id="KW-0349">Heme</keyword>
<dbReference type="PRINTS" id="PR00463">
    <property type="entry name" value="EP450I"/>
</dbReference>
<dbReference type="Gene3D" id="1.10.630.10">
    <property type="entry name" value="Cytochrome P450"/>
    <property type="match status" value="1"/>
</dbReference>
<dbReference type="GO" id="GO:0016705">
    <property type="term" value="F:oxidoreductase activity, acting on paired donors, with incorporation or reduction of molecular oxygen"/>
    <property type="evidence" value="ECO:0007669"/>
    <property type="project" value="InterPro"/>
</dbReference>
<evidence type="ECO:0000256" key="2">
    <source>
        <dbReference type="ARBA" id="ARBA00010617"/>
    </source>
</evidence>
<gene>
    <name evidence="10" type="ORF">Ahy_B04g071201</name>
</gene>
<keyword evidence="4 7" id="KW-0479">Metal-binding</keyword>
<evidence type="ECO:0008006" key="12">
    <source>
        <dbReference type="Google" id="ProtNLM"/>
    </source>
</evidence>
<comment type="subcellular location">
    <subcellularLocation>
        <location evidence="1">Membrane</location>
        <topology evidence="1">Single-pass membrane protein</topology>
    </subcellularLocation>
</comment>
<dbReference type="GO" id="GO:0004497">
    <property type="term" value="F:monooxygenase activity"/>
    <property type="evidence" value="ECO:0007669"/>
    <property type="project" value="UniProtKB-KW"/>
</dbReference>
<evidence type="ECO:0000256" key="7">
    <source>
        <dbReference type="PIRSR" id="PIRSR602401-1"/>
    </source>
</evidence>
<keyword evidence="11" id="KW-1185">Reference proteome</keyword>
<sequence length="479" mass="55185">MMWILALSVVAVFVIYSFHWILIMLNSNNIKLPPGSMGFPLIGETIQFLIPSYSVDIHPFVKQRMLRFGPIFRTSLFGQPVVITTDEEFNKFLIREEGKTVEIWLGPLAKVFLPGEEDTHLLESDFIKYVRQIILSHVGIENIREKLLPQMEHFCSETLRNWSTKTSIEVQHSSANLVLELFGKHYFGYDPEKLTENEKVPQSFINFFGDGLLSIPLDIPGTTFHTCKKDSQKIYKLLKNVMEERRKSQEKHRGDFLDQLIKDMGAEHPMNEDQVIYFIVGIWVATFLTNSTILAIIFNFLSDHPSAIEELRVEHEDILKNRDGSSSSLTWHEYKSMKFTQHVINEALRYSIIFPGLLRKALKDIPINGYTIPAGWMILVATPTLHVNPEVYKDPLAFNPWRWKDLDSATVSNYFKPFGGGMRQCPGAEISRAFLATFIHVLVTKYRFTKVRGGRIVRDPMLGFRGGVHIKIWEKPVHN</sequence>
<feature type="transmembrane region" description="Helical" evidence="9">
    <location>
        <begin position="275"/>
        <end position="301"/>
    </location>
</feature>
<evidence type="ECO:0000256" key="1">
    <source>
        <dbReference type="ARBA" id="ARBA00004167"/>
    </source>
</evidence>
<organism evidence="10 11">
    <name type="scientific">Arachis hypogaea</name>
    <name type="common">Peanut</name>
    <dbReference type="NCBI Taxonomy" id="3818"/>
    <lineage>
        <taxon>Eukaryota</taxon>
        <taxon>Viridiplantae</taxon>
        <taxon>Streptophyta</taxon>
        <taxon>Embryophyta</taxon>
        <taxon>Tracheophyta</taxon>
        <taxon>Spermatophyta</taxon>
        <taxon>Magnoliopsida</taxon>
        <taxon>eudicotyledons</taxon>
        <taxon>Gunneridae</taxon>
        <taxon>Pentapetalae</taxon>
        <taxon>rosids</taxon>
        <taxon>fabids</taxon>
        <taxon>Fabales</taxon>
        <taxon>Fabaceae</taxon>
        <taxon>Papilionoideae</taxon>
        <taxon>50 kb inversion clade</taxon>
        <taxon>dalbergioids sensu lato</taxon>
        <taxon>Dalbergieae</taxon>
        <taxon>Pterocarpus clade</taxon>
        <taxon>Arachis</taxon>
    </lineage>
</organism>
<comment type="similarity">
    <text evidence="2 8">Belongs to the cytochrome P450 family.</text>
</comment>
<dbReference type="Gramene" id="arahy.Tifrunner.gnm2.ann2.Ah14g333400.1">
    <property type="protein sequence ID" value="arahy.Tifrunner.gnm2.ann2.Ah14g333400.1-CDS"/>
    <property type="gene ID" value="arahy.Tifrunner.gnm2.ann2.Ah14g333400"/>
</dbReference>
<evidence type="ECO:0000256" key="8">
    <source>
        <dbReference type="RuleBase" id="RU000461"/>
    </source>
</evidence>
<dbReference type="PANTHER" id="PTHR24286">
    <property type="entry name" value="CYTOCHROME P450 26"/>
    <property type="match status" value="1"/>
</dbReference>
<keyword evidence="8" id="KW-0560">Oxidoreductase</keyword>
<dbReference type="Pfam" id="PF00067">
    <property type="entry name" value="p450"/>
    <property type="match status" value="1"/>
</dbReference>
<reference evidence="10 11" key="1">
    <citation type="submission" date="2019-01" db="EMBL/GenBank/DDBJ databases">
        <title>Sequencing of cultivated peanut Arachis hypogaea provides insights into genome evolution and oil improvement.</title>
        <authorList>
            <person name="Chen X."/>
        </authorList>
    </citation>
    <scope>NUCLEOTIDE SEQUENCE [LARGE SCALE GENOMIC DNA]</scope>
    <source>
        <strain evidence="11">cv. Fuhuasheng</strain>
        <tissue evidence="10">Leaves</tissue>
    </source>
</reference>